<organism evidence="8 9">
    <name type="scientific">Natrinema salaciae</name>
    <dbReference type="NCBI Taxonomy" id="1186196"/>
    <lineage>
        <taxon>Archaea</taxon>
        <taxon>Methanobacteriati</taxon>
        <taxon>Methanobacteriota</taxon>
        <taxon>Stenosarchaea group</taxon>
        <taxon>Halobacteria</taxon>
        <taxon>Halobacteriales</taxon>
        <taxon>Natrialbaceae</taxon>
        <taxon>Natrinema</taxon>
    </lineage>
</organism>
<dbReference type="Gene3D" id="3.40.930.10">
    <property type="entry name" value="Mannitol-specific EII, Chain A"/>
    <property type="match status" value="1"/>
</dbReference>
<dbReference type="PROSITE" id="PS51094">
    <property type="entry name" value="PTS_EIIA_TYPE_2"/>
    <property type="match status" value="1"/>
</dbReference>
<dbReference type="PANTHER" id="PTHR47738">
    <property type="entry name" value="PTS SYSTEM FRUCTOSE-LIKE EIIA COMPONENT-RELATED"/>
    <property type="match status" value="1"/>
</dbReference>
<dbReference type="GO" id="GO:0005737">
    <property type="term" value="C:cytoplasm"/>
    <property type="evidence" value="ECO:0007669"/>
    <property type="project" value="UniProtKB-SubCell"/>
</dbReference>
<evidence type="ECO:0000256" key="1">
    <source>
        <dbReference type="ARBA" id="ARBA00004496"/>
    </source>
</evidence>
<evidence type="ECO:0000256" key="3">
    <source>
        <dbReference type="ARBA" id="ARBA00022553"/>
    </source>
</evidence>
<keyword evidence="5" id="KW-0808">Transferase</keyword>
<evidence type="ECO:0000256" key="6">
    <source>
        <dbReference type="ARBA" id="ARBA00022683"/>
    </source>
</evidence>
<protein>
    <submittedName>
        <fullName evidence="8">PTS system D-fructose-specific IIA component (F1P-forming), Frc family</fullName>
    </submittedName>
</protein>
<evidence type="ECO:0000259" key="7">
    <source>
        <dbReference type="PROSITE" id="PS51094"/>
    </source>
</evidence>
<accession>A0A1H9NJ77</accession>
<dbReference type="InterPro" id="IPR002178">
    <property type="entry name" value="PTS_EIIA_type-2_dom"/>
</dbReference>
<proteinExistence type="predicted"/>
<feature type="domain" description="PTS EIIA type-2" evidence="7">
    <location>
        <begin position="12"/>
        <end position="156"/>
    </location>
</feature>
<evidence type="ECO:0000313" key="8">
    <source>
        <dbReference type="EMBL" id="SER35996.1"/>
    </source>
</evidence>
<dbReference type="FunFam" id="3.40.930.10:FF:000009">
    <property type="entry name" value="PTS system, fructose specific IIABC component"/>
    <property type="match status" value="1"/>
</dbReference>
<dbReference type="EMBL" id="FOFD01000005">
    <property type="protein sequence ID" value="SER35996.1"/>
    <property type="molecule type" value="Genomic_DNA"/>
</dbReference>
<sequence>MADTLNRDRIDTLAPTDHITLDPPPADKRATIEYLLDLLVDAGRVENREAALQALLAREEETTTGVGMGIGIPHAQTDAVSRPSVAFTRSDEGVDFGAMDDEPARLVFMILVPESGADDHLAILSTLSRALMHDEVRDDLSAAETPDDVQAVLKEAVA</sequence>
<dbReference type="RefSeq" id="WP_090620095.1">
    <property type="nucleotide sequence ID" value="NZ_FOFD01000005.1"/>
</dbReference>
<dbReference type="InterPro" id="IPR016152">
    <property type="entry name" value="PTrfase/Anion_transptr"/>
</dbReference>
<dbReference type="InterPro" id="IPR051541">
    <property type="entry name" value="PTS_SugarTrans_NitroReg"/>
</dbReference>
<comment type="subcellular location">
    <subcellularLocation>
        <location evidence="1">Cytoplasm</location>
    </subcellularLocation>
</comment>
<dbReference type="OrthoDB" id="177320at2157"/>
<name>A0A1H9NJ77_9EURY</name>
<keyword evidence="3" id="KW-0597">Phosphoprotein</keyword>
<dbReference type="GO" id="GO:0009401">
    <property type="term" value="P:phosphoenolpyruvate-dependent sugar phosphotransferase system"/>
    <property type="evidence" value="ECO:0007669"/>
    <property type="project" value="UniProtKB-KW"/>
</dbReference>
<dbReference type="GO" id="GO:0008982">
    <property type="term" value="F:protein-N(PI)-phosphohistidine-sugar phosphotransferase activity"/>
    <property type="evidence" value="ECO:0007669"/>
    <property type="project" value="InterPro"/>
</dbReference>
<evidence type="ECO:0000313" key="9">
    <source>
        <dbReference type="Proteomes" id="UP000199114"/>
    </source>
</evidence>
<dbReference type="SUPFAM" id="SSF55804">
    <property type="entry name" value="Phoshotransferase/anion transport protein"/>
    <property type="match status" value="1"/>
</dbReference>
<gene>
    <name evidence="8" type="ORF">SAMN04489841_3623</name>
</gene>
<dbReference type="GO" id="GO:0016020">
    <property type="term" value="C:membrane"/>
    <property type="evidence" value="ECO:0007669"/>
    <property type="project" value="InterPro"/>
</dbReference>
<dbReference type="CDD" id="cd00211">
    <property type="entry name" value="PTS_IIA_fru"/>
    <property type="match status" value="1"/>
</dbReference>
<dbReference type="InterPro" id="IPR004715">
    <property type="entry name" value="PTS_IIA_fruc"/>
</dbReference>
<dbReference type="AlphaFoldDB" id="A0A1H9NJ77"/>
<keyword evidence="4" id="KW-0762">Sugar transport</keyword>
<reference evidence="9" key="1">
    <citation type="submission" date="2016-10" db="EMBL/GenBank/DDBJ databases">
        <authorList>
            <person name="Varghese N."/>
            <person name="Submissions S."/>
        </authorList>
    </citation>
    <scope>NUCLEOTIDE SEQUENCE [LARGE SCALE GENOMIC DNA]</scope>
    <source>
        <strain evidence="9">DSM 25055</strain>
    </source>
</reference>
<keyword evidence="9" id="KW-1185">Reference proteome</keyword>
<keyword evidence="6" id="KW-0598">Phosphotransferase system</keyword>
<evidence type="ECO:0000256" key="5">
    <source>
        <dbReference type="ARBA" id="ARBA00022679"/>
    </source>
</evidence>
<evidence type="ECO:0000256" key="4">
    <source>
        <dbReference type="ARBA" id="ARBA00022597"/>
    </source>
</evidence>
<dbReference type="NCBIfam" id="TIGR00848">
    <property type="entry name" value="fruA"/>
    <property type="match status" value="1"/>
</dbReference>
<dbReference type="Pfam" id="PF00359">
    <property type="entry name" value="PTS_EIIA_2"/>
    <property type="match status" value="1"/>
</dbReference>
<dbReference type="Proteomes" id="UP000199114">
    <property type="component" value="Unassembled WGS sequence"/>
</dbReference>
<keyword evidence="2" id="KW-0813">Transport</keyword>
<dbReference type="STRING" id="1186196.SAMN04489841_3623"/>
<evidence type="ECO:0000256" key="2">
    <source>
        <dbReference type="ARBA" id="ARBA00022448"/>
    </source>
</evidence>